<evidence type="ECO:0000256" key="6">
    <source>
        <dbReference type="ARBA" id="ARBA00023015"/>
    </source>
</evidence>
<dbReference type="Gene3D" id="3.40.50.300">
    <property type="entry name" value="P-loop containing nucleotide triphosphate hydrolases"/>
    <property type="match status" value="1"/>
</dbReference>
<dbReference type="InterPro" id="IPR049730">
    <property type="entry name" value="SNF2/RAD54-like_C"/>
</dbReference>
<dbReference type="SMART" id="SM00951">
    <property type="entry name" value="QLQ"/>
    <property type="match status" value="1"/>
</dbReference>
<evidence type="ECO:0000256" key="2">
    <source>
        <dbReference type="ARBA" id="ARBA00022741"/>
    </source>
</evidence>
<dbReference type="Pfam" id="PF00176">
    <property type="entry name" value="SNF2-rel_dom"/>
    <property type="match status" value="1"/>
</dbReference>
<evidence type="ECO:0000313" key="12">
    <source>
        <dbReference type="Proteomes" id="UP001189624"/>
    </source>
</evidence>
<gene>
    <name evidence="11" type="ORF">AYBTSS11_LOCUS10091</name>
</gene>
<evidence type="ECO:0000259" key="10">
    <source>
        <dbReference type="PROSITE" id="PS51204"/>
    </source>
</evidence>
<dbReference type="InterPro" id="IPR014978">
    <property type="entry name" value="Gln-Leu-Gln_QLQ"/>
</dbReference>
<feature type="compositionally biased region" description="Basic and acidic residues" evidence="8">
    <location>
        <begin position="103"/>
        <end position="122"/>
    </location>
</feature>
<evidence type="ECO:0000256" key="1">
    <source>
        <dbReference type="ARBA" id="ARBA00004123"/>
    </source>
</evidence>
<dbReference type="PANTHER" id="PTHR10799">
    <property type="entry name" value="SNF2/RAD54 HELICASE FAMILY"/>
    <property type="match status" value="1"/>
</dbReference>
<dbReference type="PROSITE" id="PS51204">
    <property type="entry name" value="HSA"/>
    <property type="match status" value="1"/>
</dbReference>
<sequence>METVINQHGLDIEALKSSRLPLTGGPQIGSSSQPVNVTKDSRTSLVENEVSKMDPYASGRPPVAPSGGAPDYYQGSVAQRSSQSFDQGSPSSLDSRSANSQSQDRRDTANWDKQVNQKDGKKATAKRKRGDTSSPVELHVDSPQLDPRNTGVNARKGKMTKAESSDGLPVKSGELTNFNMAPNSCQMENVSTLPGSMRTMLRANQEGHHLLAKQTDLTKIGNPMVRTPNSKYAEDSEVSSAHIASGKQQVFVPANTMIESPMQQLTLPSLGSSAYAKIHGGMAIPAGASMAEAFSNSMQYGGAVERDGGSSTNLADGHKISQVGRQNSGSEMTMLRQGVPPRDTGKSTAPAMPFKEQQLKQLRAQCLVFLAFRNGLAPKKLHLEIALGTAFSREGDRNGSRKDLFDHKGKSQSFNGSGNASGVGMPFGGPSNVRQTDKNPSGSSSAGKIVEADSLSKGTESPRTMEDKGNLHVMKRGEVERRIQERVTAQASSVTSCQQQDSSSTRGAAVGNNHLDDVDTGNMQVGRSNQSSVVGPNSWAGFAGANEASKGPPQISTIQHELPIERRENIPSQFQNVSNNSGSRNHNLSSFSLKEQWKSVLGTDSDPHGVTMMKDGNVMIKHVSPDGFKTVSVDNASKHGIPFATELDGNERLASGDLPSSPKYTMSERWVMDQQKKRLLVEQNWVQKQQKTKQRMATSFHKLKENVSSSEDISAKTKSVIELKKLQLLELQRRLRSDFLNDFFKPITTEMDHLKSIKKHRHGRRFRQLERYEQKMKEERQKRIRERQKEFFSEIEVHKEKLDDVFKIKRERWKGFNRYVKEFHKRKERIHREKIDRIQREKINLLKINDVEGYLRMVQDAKSDRVKQLLKETEKYLQKLGSKLQEAKAAAGRFGQEVDDTGHVSFLENSETENEDESDQAKASLSYHLFLRFKARLSNMRLMFSNSFLQHYMESNEKYYKMAHSIKESIAEQPSSLQGGKLREYQMNGLRWLVSLYNNHLNGILADEMGLGKTVQVISLICYLMETKNDRGPFLVVVPSSVLPGWDSEINFWAPGVHKIVYAGPPEERRRLFKERIVHQKFNVLLTTYEYLMNKHDRPKLSKIHWHYIIIDEGHRIKNASCKLNADLKHYQSSHRLLLTGTPLQNNLEELWALLNFLLPNIFNSSEDFSQWFNKPFESAGDSSPDEALLSEEENLLIINRLHQVLRPFVLRRLKHKVENELPEKIERLIRCEASSYQKLLMKRVEENLGSIGSSKARSVHNSVMELRNICNHPYLSQLHAEELQSETDSKVDNFIPKHYLPPIIRLCGKLEMLDRLLPKLKATDHRVLFFSTMTRLLDVMEEYLTLKQYRYLRLDGHTSGGDRGALIELFNQPESPYFIFLLSGLLRGWLEGVENSALAEWTAAAIRASVAVLSRVVE</sequence>
<dbReference type="GO" id="GO:0005634">
    <property type="term" value="C:nucleus"/>
    <property type="evidence" value="ECO:0007669"/>
    <property type="project" value="UniProtKB-SubCell"/>
</dbReference>
<dbReference type="InterPro" id="IPR000330">
    <property type="entry name" value="SNF2_N"/>
</dbReference>
<comment type="subcellular location">
    <subcellularLocation>
        <location evidence="1">Nucleus</location>
    </subcellularLocation>
</comment>
<feature type="compositionally biased region" description="Basic and acidic residues" evidence="8">
    <location>
        <begin position="393"/>
        <end position="409"/>
    </location>
</feature>
<dbReference type="SUPFAM" id="SSF52540">
    <property type="entry name" value="P-loop containing nucleoside triphosphate hydrolases"/>
    <property type="match status" value="2"/>
</dbReference>
<dbReference type="CDD" id="cd18793">
    <property type="entry name" value="SF2_C_SNF"/>
    <property type="match status" value="1"/>
</dbReference>
<feature type="region of interest" description="Disordered" evidence="8">
    <location>
        <begin position="393"/>
        <end position="512"/>
    </location>
</feature>
<dbReference type="Gramene" id="rna-AYBTSS11_LOCUS10091">
    <property type="protein sequence ID" value="CAJ1941110.1"/>
    <property type="gene ID" value="gene-AYBTSS11_LOCUS10091"/>
</dbReference>
<dbReference type="GO" id="GO:0016787">
    <property type="term" value="F:hydrolase activity"/>
    <property type="evidence" value="ECO:0007669"/>
    <property type="project" value="UniProtKB-KW"/>
</dbReference>
<dbReference type="InterPro" id="IPR038718">
    <property type="entry name" value="SNF2-like_sf"/>
</dbReference>
<dbReference type="GO" id="GO:0004386">
    <property type="term" value="F:helicase activity"/>
    <property type="evidence" value="ECO:0007669"/>
    <property type="project" value="UniProtKB-KW"/>
</dbReference>
<dbReference type="Gene3D" id="3.40.50.10810">
    <property type="entry name" value="Tandem AAA-ATPase domain"/>
    <property type="match status" value="1"/>
</dbReference>
<evidence type="ECO:0000259" key="9">
    <source>
        <dbReference type="PROSITE" id="PS51192"/>
    </source>
</evidence>
<dbReference type="EMBL" id="OY731400">
    <property type="protein sequence ID" value="CAJ1941110.1"/>
    <property type="molecule type" value="Genomic_DNA"/>
</dbReference>
<dbReference type="Proteomes" id="UP001189624">
    <property type="component" value="Chromosome 3"/>
</dbReference>
<dbReference type="CDD" id="cd17996">
    <property type="entry name" value="DEXHc_SMARCA2_SMARCA4"/>
    <property type="match status" value="1"/>
</dbReference>
<keyword evidence="12" id="KW-1185">Reference proteome</keyword>
<keyword evidence="3" id="KW-0378">Hydrolase</keyword>
<accession>A0AA86S6G5</accession>
<feature type="compositionally biased region" description="Polar residues" evidence="8">
    <location>
        <begin position="487"/>
        <end position="506"/>
    </location>
</feature>
<dbReference type="GO" id="GO:0006355">
    <property type="term" value="P:regulation of DNA-templated transcription"/>
    <property type="evidence" value="ECO:0007669"/>
    <property type="project" value="InterPro"/>
</dbReference>
<feature type="domain" description="HSA" evidence="10">
    <location>
        <begin position="774"/>
        <end position="848"/>
    </location>
</feature>
<protein>
    <submittedName>
        <fullName evidence="11">Uncharacterized protein</fullName>
    </submittedName>
</protein>
<dbReference type="FunFam" id="3.40.50.10810:FF:000016">
    <property type="entry name" value="Chromatin structure-remodeling complex protein SYD"/>
    <property type="match status" value="1"/>
</dbReference>
<dbReference type="InterPro" id="IPR014001">
    <property type="entry name" value="Helicase_ATP-bd"/>
</dbReference>
<evidence type="ECO:0000256" key="7">
    <source>
        <dbReference type="ARBA" id="ARBA00023242"/>
    </source>
</evidence>
<keyword evidence="4" id="KW-0347">Helicase</keyword>
<keyword evidence="5" id="KW-0067">ATP-binding</keyword>
<dbReference type="InterPro" id="IPR027417">
    <property type="entry name" value="P-loop_NTPase"/>
</dbReference>
<dbReference type="InterPro" id="IPR001650">
    <property type="entry name" value="Helicase_C-like"/>
</dbReference>
<keyword evidence="6" id="KW-0805">Transcription regulation</keyword>
<evidence type="ECO:0000256" key="3">
    <source>
        <dbReference type="ARBA" id="ARBA00022801"/>
    </source>
</evidence>
<evidence type="ECO:0000256" key="8">
    <source>
        <dbReference type="SAM" id="MobiDB-lite"/>
    </source>
</evidence>
<reference evidence="11" key="1">
    <citation type="submission" date="2023-10" db="EMBL/GenBank/DDBJ databases">
        <authorList>
            <person name="Domelevo Entfellner J.-B."/>
        </authorList>
    </citation>
    <scope>NUCLEOTIDE SEQUENCE</scope>
</reference>
<feature type="compositionally biased region" description="Basic and acidic residues" evidence="8">
    <location>
        <begin position="463"/>
        <end position="485"/>
    </location>
</feature>
<keyword evidence="6" id="KW-0804">Transcription</keyword>
<name>A0AA86S6G5_9FABA</name>
<evidence type="ECO:0000313" key="11">
    <source>
        <dbReference type="EMBL" id="CAJ1941110.1"/>
    </source>
</evidence>
<dbReference type="SMART" id="SM00487">
    <property type="entry name" value="DEXDc"/>
    <property type="match status" value="1"/>
</dbReference>
<feature type="region of interest" description="Disordered" evidence="8">
    <location>
        <begin position="17"/>
        <end position="173"/>
    </location>
</feature>
<feature type="compositionally biased region" description="Polar residues" evidence="8">
    <location>
        <begin position="93"/>
        <end position="102"/>
    </location>
</feature>
<feature type="domain" description="Helicase ATP-binding" evidence="9">
    <location>
        <begin position="994"/>
        <end position="1161"/>
    </location>
</feature>
<organism evidence="11 12">
    <name type="scientific">Sphenostylis stenocarpa</name>
    <dbReference type="NCBI Taxonomy" id="92480"/>
    <lineage>
        <taxon>Eukaryota</taxon>
        <taxon>Viridiplantae</taxon>
        <taxon>Streptophyta</taxon>
        <taxon>Embryophyta</taxon>
        <taxon>Tracheophyta</taxon>
        <taxon>Spermatophyta</taxon>
        <taxon>Magnoliopsida</taxon>
        <taxon>eudicotyledons</taxon>
        <taxon>Gunneridae</taxon>
        <taxon>Pentapetalae</taxon>
        <taxon>rosids</taxon>
        <taxon>fabids</taxon>
        <taxon>Fabales</taxon>
        <taxon>Fabaceae</taxon>
        <taxon>Papilionoideae</taxon>
        <taxon>50 kb inversion clade</taxon>
        <taxon>NPAAA clade</taxon>
        <taxon>indigoferoid/millettioid clade</taxon>
        <taxon>Phaseoleae</taxon>
        <taxon>Sphenostylis</taxon>
    </lineage>
</organism>
<feature type="compositionally biased region" description="Polar residues" evidence="8">
    <location>
        <begin position="432"/>
        <end position="446"/>
    </location>
</feature>
<dbReference type="InterPro" id="IPR014012">
    <property type="entry name" value="HSA_dom"/>
</dbReference>
<feature type="compositionally biased region" description="Polar residues" evidence="8">
    <location>
        <begin position="28"/>
        <end position="46"/>
    </location>
</feature>
<dbReference type="GO" id="GO:0005524">
    <property type="term" value="F:ATP binding"/>
    <property type="evidence" value="ECO:0007669"/>
    <property type="project" value="UniProtKB-KW"/>
</dbReference>
<dbReference type="Pfam" id="PF00271">
    <property type="entry name" value="Helicase_C"/>
    <property type="match status" value="1"/>
</dbReference>
<dbReference type="GO" id="GO:0048731">
    <property type="term" value="P:system development"/>
    <property type="evidence" value="ECO:0007669"/>
    <property type="project" value="UniProtKB-ARBA"/>
</dbReference>
<feature type="compositionally biased region" description="Low complexity" evidence="8">
    <location>
        <begin position="81"/>
        <end position="92"/>
    </location>
</feature>
<dbReference type="PROSITE" id="PS51192">
    <property type="entry name" value="HELICASE_ATP_BIND_1"/>
    <property type="match status" value="1"/>
</dbReference>
<proteinExistence type="predicted"/>
<evidence type="ECO:0000256" key="5">
    <source>
        <dbReference type="ARBA" id="ARBA00022840"/>
    </source>
</evidence>
<keyword evidence="2" id="KW-0547">Nucleotide-binding</keyword>
<keyword evidence="7" id="KW-0539">Nucleus</keyword>
<evidence type="ECO:0000256" key="4">
    <source>
        <dbReference type="ARBA" id="ARBA00022806"/>
    </source>
</evidence>